<gene>
    <name evidence="1" type="ORF">SAMN05421779_103273</name>
</gene>
<proteinExistence type="predicted"/>
<reference evidence="1 2" key="1">
    <citation type="submission" date="2017-01" db="EMBL/GenBank/DDBJ databases">
        <authorList>
            <person name="Mah S.A."/>
            <person name="Swanson W.J."/>
            <person name="Moy G.W."/>
            <person name="Vacquier V.D."/>
        </authorList>
    </citation>
    <scope>NUCLEOTIDE SEQUENCE [LARGE SCALE GENOMIC DNA]</scope>
    <source>
        <strain evidence="1 2">DSM 11589</strain>
    </source>
</reference>
<accession>A0A1N7LE38</accession>
<dbReference type="Proteomes" id="UP000185678">
    <property type="component" value="Unassembled WGS sequence"/>
</dbReference>
<keyword evidence="2" id="KW-1185">Reference proteome</keyword>
<evidence type="ECO:0000313" key="1">
    <source>
        <dbReference type="EMBL" id="SIS72099.1"/>
    </source>
</evidence>
<dbReference type="STRING" id="80876.SAMN05421779_103273"/>
<evidence type="ECO:0000313" key="2">
    <source>
        <dbReference type="Proteomes" id="UP000185678"/>
    </source>
</evidence>
<name>A0A1N7LE38_9PROT</name>
<sequence length="34" mass="3803">MGKVTRKLYSVEFKPKAALEAIKIFRQGGSGNYD</sequence>
<dbReference type="AlphaFoldDB" id="A0A1N7LE38"/>
<organism evidence="1 2">
    <name type="scientific">Insolitispirillum peregrinum</name>
    <dbReference type="NCBI Taxonomy" id="80876"/>
    <lineage>
        <taxon>Bacteria</taxon>
        <taxon>Pseudomonadati</taxon>
        <taxon>Pseudomonadota</taxon>
        <taxon>Alphaproteobacteria</taxon>
        <taxon>Rhodospirillales</taxon>
        <taxon>Novispirillaceae</taxon>
        <taxon>Insolitispirillum</taxon>
    </lineage>
</organism>
<dbReference type="EMBL" id="FTOA01000003">
    <property type="protein sequence ID" value="SIS72099.1"/>
    <property type="molecule type" value="Genomic_DNA"/>
</dbReference>
<protein>
    <submittedName>
        <fullName evidence="1">Uncharacterized protein</fullName>
    </submittedName>
</protein>